<accession>K6PZT7</accession>
<dbReference type="EMBL" id="AENY02000003">
    <property type="protein sequence ID" value="EKP94328.1"/>
    <property type="molecule type" value="Genomic_DNA"/>
</dbReference>
<organism evidence="2 3">
    <name type="scientific">Thermaerobacter subterraneus DSM 13965</name>
    <dbReference type="NCBI Taxonomy" id="867903"/>
    <lineage>
        <taxon>Bacteria</taxon>
        <taxon>Bacillati</taxon>
        <taxon>Bacillota</taxon>
        <taxon>Clostridia</taxon>
        <taxon>Eubacteriales</taxon>
        <taxon>Clostridiales Family XVII. Incertae Sedis</taxon>
        <taxon>Thermaerobacter</taxon>
    </lineage>
</organism>
<keyword evidence="3" id="KW-1185">Reference proteome</keyword>
<dbReference type="InterPro" id="IPR025455">
    <property type="entry name" value="DUF4276"/>
</dbReference>
<evidence type="ECO:0000313" key="2">
    <source>
        <dbReference type="EMBL" id="EKP94328.1"/>
    </source>
</evidence>
<protein>
    <recommendedName>
        <fullName evidence="4">DUF4276 family protein</fullName>
    </recommendedName>
</protein>
<evidence type="ECO:0000313" key="3">
    <source>
        <dbReference type="Proteomes" id="UP000005710"/>
    </source>
</evidence>
<dbReference type="Pfam" id="PF14103">
    <property type="entry name" value="DUF4276"/>
    <property type="match status" value="1"/>
</dbReference>
<sequence length="182" mass="19923">MRLASIVEGHGEVDAVPVLLRRIAHDLEMYDLEILPPIRVQRGHFHAGSPRLHQAALLAACRVGRHGGVLVLFDADDDCSAHCGPALQSDLAARLSPLPVAVVLAHKEFETWFLAAVESLRGCRGIREDATVPPDPEAIRGSKEYLRRQMQPPRDYRETVDPSCPGQPDGSCSCAPEKPVLR</sequence>
<dbReference type="HOGENOM" id="CLU_100239_0_0_9"/>
<name>K6PZT7_9FIRM</name>
<comment type="caution">
    <text evidence="2">The sequence shown here is derived from an EMBL/GenBank/DDBJ whole genome shotgun (WGS) entry which is preliminary data.</text>
</comment>
<evidence type="ECO:0000256" key="1">
    <source>
        <dbReference type="SAM" id="MobiDB-lite"/>
    </source>
</evidence>
<gene>
    <name evidence="2" type="ORF">ThesuDRAFT_02061</name>
</gene>
<dbReference type="eggNOG" id="ENOG502ZBT6">
    <property type="taxonomic scope" value="Bacteria"/>
</dbReference>
<dbReference type="AlphaFoldDB" id="K6PZT7"/>
<reference evidence="2" key="1">
    <citation type="submission" date="2010-10" db="EMBL/GenBank/DDBJ databases">
        <authorList>
            <consortium name="US DOE Joint Genome Institute (JGI-PGF)"/>
            <person name="Lucas S."/>
            <person name="Copeland A."/>
            <person name="Lapidus A."/>
            <person name="Bruce D."/>
            <person name="Goodwin L."/>
            <person name="Pitluck S."/>
            <person name="Kyrpides N."/>
            <person name="Mavromatis K."/>
            <person name="Detter J.C."/>
            <person name="Han C."/>
            <person name="Land M."/>
            <person name="Hauser L."/>
            <person name="Markowitz V."/>
            <person name="Cheng J.-F."/>
            <person name="Hugenholtz P."/>
            <person name="Woyke T."/>
            <person name="Wu D."/>
            <person name="Pukall R."/>
            <person name="Wahrenburg C."/>
            <person name="Brambilla E."/>
            <person name="Klenk H.-P."/>
            <person name="Eisen J.A."/>
        </authorList>
    </citation>
    <scope>NUCLEOTIDE SEQUENCE [LARGE SCALE GENOMIC DNA]</scope>
    <source>
        <strain evidence="2">DSM 13965</strain>
    </source>
</reference>
<evidence type="ECO:0008006" key="4">
    <source>
        <dbReference type="Google" id="ProtNLM"/>
    </source>
</evidence>
<reference evidence="2" key="2">
    <citation type="submission" date="2012-10" db="EMBL/GenBank/DDBJ databases">
        <title>Improved high-quality draft of Thermaerobacter subterraneus C21, DSM 13965.</title>
        <authorList>
            <consortium name="DOE Joint Genome Institute"/>
            <person name="Eisen J."/>
            <person name="Huntemann M."/>
            <person name="Wei C.-L."/>
            <person name="Han J."/>
            <person name="Detter J.C."/>
            <person name="Han C."/>
            <person name="Tapia R."/>
            <person name="Chen A."/>
            <person name="Kyrpides N."/>
            <person name="Mavromatis K."/>
            <person name="Markowitz V."/>
            <person name="Szeto E."/>
            <person name="Ivanova N."/>
            <person name="Mikhailova N."/>
            <person name="Ovchinnikova G."/>
            <person name="Pagani I."/>
            <person name="Pati A."/>
            <person name="Goodwin L."/>
            <person name="Nordberg H.P."/>
            <person name="Cantor M.N."/>
            <person name="Hua S.X."/>
            <person name="Woyke T."/>
            <person name="Eisen J."/>
            <person name="Klenk H.-P."/>
        </authorList>
    </citation>
    <scope>NUCLEOTIDE SEQUENCE [LARGE SCALE GENOMIC DNA]</scope>
    <source>
        <strain evidence="2">DSM 13965</strain>
    </source>
</reference>
<proteinExistence type="predicted"/>
<feature type="region of interest" description="Disordered" evidence="1">
    <location>
        <begin position="131"/>
        <end position="182"/>
    </location>
</feature>
<dbReference type="RefSeq" id="WP_006904343.1">
    <property type="nucleotide sequence ID" value="NZ_JH976535.1"/>
</dbReference>
<dbReference type="Proteomes" id="UP000005710">
    <property type="component" value="Unassembled WGS sequence"/>
</dbReference>
<dbReference type="OrthoDB" id="1491662at2"/>
<feature type="compositionally biased region" description="Basic and acidic residues" evidence="1">
    <location>
        <begin position="137"/>
        <end position="147"/>
    </location>
</feature>